<protein>
    <recommendedName>
        <fullName evidence="1">DUF6593 domain-containing protein</fullName>
    </recommendedName>
</protein>
<evidence type="ECO:0000313" key="2">
    <source>
        <dbReference type="EMBL" id="CAF9903114.1"/>
    </source>
</evidence>
<evidence type="ECO:0000259" key="1">
    <source>
        <dbReference type="Pfam" id="PF20236"/>
    </source>
</evidence>
<organism evidence="2 3">
    <name type="scientific">Heterodermia speciosa</name>
    <dbReference type="NCBI Taxonomy" id="116794"/>
    <lineage>
        <taxon>Eukaryota</taxon>
        <taxon>Fungi</taxon>
        <taxon>Dikarya</taxon>
        <taxon>Ascomycota</taxon>
        <taxon>Pezizomycotina</taxon>
        <taxon>Lecanoromycetes</taxon>
        <taxon>OSLEUM clade</taxon>
        <taxon>Lecanoromycetidae</taxon>
        <taxon>Caliciales</taxon>
        <taxon>Physciaceae</taxon>
        <taxon>Heterodermia</taxon>
    </lineage>
</organism>
<dbReference type="OrthoDB" id="4725912at2759"/>
<keyword evidence="3" id="KW-1185">Reference proteome</keyword>
<evidence type="ECO:0000313" key="3">
    <source>
        <dbReference type="Proteomes" id="UP000664521"/>
    </source>
</evidence>
<accession>A0A8H3I7A7</accession>
<dbReference type="Proteomes" id="UP000664521">
    <property type="component" value="Unassembled WGS sequence"/>
</dbReference>
<dbReference type="EMBL" id="CAJPDS010000001">
    <property type="protein sequence ID" value="CAF9903114.1"/>
    <property type="molecule type" value="Genomic_DNA"/>
</dbReference>
<reference evidence="2" key="1">
    <citation type="submission" date="2021-03" db="EMBL/GenBank/DDBJ databases">
        <authorList>
            <person name="Tagirdzhanova G."/>
        </authorList>
    </citation>
    <scope>NUCLEOTIDE SEQUENCE</scope>
</reference>
<name>A0A8H3I7A7_9LECA</name>
<comment type="caution">
    <text evidence="2">The sequence shown here is derived from an EMBL/GenBank/DDBJ whole genome shotgun (WGS) entry which is preliminary data.</text>
</comment>
<feature type="domain" description="DUF6593" evidence="1">
    <location>
        <begin position="44"/>
        <end position="190"/>
    </location>
</feature>
<dbReference type="InterPro" id="IPR046528">
    <property type="entry name" value="DUF6593"/>
</dbReference>
<sequence>MTTETGTLPQESVPQTVVAASETNIKANPGSRVLHVGRVGWYYTQILDSDKTTPLYNISNKYGSMEPDPRMTISNAGSNSVVGTVAIHPLSKNMDLVVNEKPICLEASSALTTGRVFSSQAAAGRKFKWTFDSAITRDMVCMDDRDKVVAKFEGSSSLTNGDNYFEIEPEFEGELFEEILISGLAMMERRAQRNRHGFGGTVVSGIRVAGHPFKSSSHE</sequence>
<gene>
    <name evidence="2" type="ORF">HETSPECPRED_000121</name>
</gene>
<dbReference type="Pfam" id="PF20236">
    <property type="entry name" value="DUF6593"/>
    <property type="match status" value="1"/>
</dbReference>
<proteinExistence type="predicted"/>
<dbReference type="AlphaFoldDB" id="A0A8H3I7A7"/>